<dbReference type="EMBL" id="OZ035827">
    <property type="protein sequence ID" value="CAL1606691.1"/>
    <property type="molecule type" value="Genomic_DNA"/>
</dbReference>
<dbReference type="InterPro" id="IPR020590">
    <property type="entry name" value="Guanylate_kinase_CS"/>
</dbReference>
<evidence type="ECO:0000313" key="5">
    <source>
        <dbReference type="Proteomes" id="UP001497482"/>
    </source>
</evidence>
<dbReference type="Proteomes" id="UP001497482">
    <property type="component" value="Chromosome 5"/>
</dbReference>
<evidence type="ECO:0000256" key="1">
    <source>
        <dbReference type="ARBA" id="ARBA00004170"/>
    </source>
</evidence>
<reference evidence="4 5" key="1">
    <citation type="submission" date="2024-04" db="EMBL/GenBank/DDBJ databases">
        <authorList>
            <person name="Waldvogel A.-M."/>
            <person name="Schoenle A."/>
        </authorList>
    </citation>
    <scope>NUCLEOTIDE SEQUENCE [LARGE SCALE GENOMIC DNA]</scope>
</reference>
<accession>A0AAV2M068</accession>
<dbReference type="InterPro" id="IPR008145">
    <property type="entry name" value="GK/Ca_channel_bsu"/>
</dbReference>
<gene>
    <name evidence="4" type="ORF">KC01_LOCUS33816</name>
</gene>
<dbReference type="PANTHER" id="PTHR10316">
    <property type="entry name" value="MEMBRANE ASSOCIATED GUANYLATE KINASE-RELATED"/>
    <property type="match status" value="1"/>
</dbReference>
<dbReference type="FunFam" id="3.30.63.10:FF:000003">
    <property type="entry name" value="Membrane-associated guanylate kinase, WW and PDZ domain-containing protein 3 isoform 1"/>
    <property type="match status" value="1"/>
</dbReference>
<organism evidence="4 5">
    <name type="scientific">Knipowitschia caucasica</name>
    <name type="common">Caucasian dwarf goby</name>
    <name type="synonym">Pomatoschistus caucasicus</name>
    <dbReference type="NCBI Taxonomy" id="637954"/>
    <lineage>
        <taxon>Eukaryota</taxon>
        <taxon>Metazoa</taxon>
        <taxon>Chordata</taxon>
        <taxon>Craniata</taxon>
        <taxon>Vertebrata</taxon>
        <taxon>Euteleostomi</taxon>
        <taxon>Actinopterygii</taxon>
        <taxon>Neopterygii</taxon>
        <taxon>Teleostei</taxon>
        <taxon>Neoteleostei</taxon>
        <taxon>Acanthomorphata</taxon>
        <taxon>Gobiaria</taxon>
        <taxon>Gobiiformes</taxon>
        <taxon>Gobioidei</taxon>
        <taxon>Gobiidae</taxon>
        <taxon>Gobiinae</taxon>
        <taxon>Knipowitschia</taxon>
    </lineage>
</organism>
<name>A0AAV2M068_KNICA</name>
<dbReference type="InterPro" id="IPR027417">
    <property type="entry name" value="P-loop_NTPase"/>
</dbReference>
<evidence type="ECO:0000313" key="4">
    <source>
        <dbReference type="EMBL" id="CAL1606691.1"/>
    </source>
</evidence>
<dbReference type="InterPro" id="IPR008144">
    <property type="entry name" value="Guanylate_kin-like_dom"/>
</dbReference>
<dbReference type="Pfam" id="PF00625">
    <property type="entry name" value="Guanylate_kin"/>
    <property type="match status" value="1"/>
</dbReference>
<dbReference type="GO" id="GO:0007165">
    <property type="term" value="P:signal transduction"/>
    <property type="evidence" value="ECO:0007669"/>
    <property type="project" value="TreeGrafter"/>
</dbReference>
<dbReference type="GO" id="GO:0016020">
    <property type="term" value="C:membrane"/>
    <property type="evidence" value="ECO:0007669"/>
    <property type="project" value="UniProtKB-SubCell"/>
</dbReference>
<evidence type="ECO:0000259" key="3">
    <source>
        <dbReference type="PROSITE" id="PS50052"/>
    </source>
</evidence>
<proteinExistence type="predicted"/>
<dbReference type="AlphaFoldDB" id="A0AAV2M068"/>
<dbReference type="GO" id="GO:0005911">
    <property type="term" value="C:cell-cell junction"/>
    <property type="evidence" value="ECO:0007669"/>
    <property type="project" value="TreeGrafter"/>
</dbReference>
<sequence length="150" mass="16766">MAFIGCVGVLRSYRPSLSSHAVVEGHRFVLSLGSLPFVSWGRGITLIKVRACTTRQPRLGEISGIDYNFVSVEEFFSLEESGALLESGKFKGNYYGTPRPVHISADSPPITYQEHRNLLRNFRTRSKSLSNLEKTVDEDNSEEDSAQCCF</sequence>
<dbReference type="Gene3D" id="3.30.63.10">
    <property type="entry name" value="Guanylate Kinase phosphate binding domain"/>
    <property type="match status" value="1"/>
</dbReference>
<protein>
    <recommendedName>
        <fullName evidence="3">Guanylate kinase-like domain-containing protein</fullName>
    </recommendedName>
</protein>
<keyword evidence="5" id="KW-1185">Reference proteome</keyword>
<dbReference type="PROSITE" id="PS00856">
    <property type="entry name" value="GUANYLATE_KINASE_1"/>
    <property type="match status" value="1"/>
</dbReference>
<dbReference type="PANTHER" id="PTHR10316:SF41">
    <property type="entry name" value="MAGI FAMILY MEMBER, X-LINKED A-RELATED"/>
    <property type="match status" value="1"/>
</dbReference>
<dbReference type="GO" id="GO:0005737">
    <property type="term" value="C:cytoplasm"/>
    <property type="evidence" value="ECO:0007669"/>
    <property type="project" value="TreeGrafter"/>
</dbReference>
<evidence type="ECO:0000256" key="2">
    <source>
        <dbReference type="ARBA" id="ARBA00023136"/>
    </source>
</evidence>
<comment type="subcellular location">
    <subcellularLocation>
        <location evidence="1">Membrane</location>
        <topology evidence="1">Peripheral membrane protein</topology>
    </subcellularLocation>
</comment>
<feature type="domain" description="Guanylate kinase-like" evidence="3">
    <location>
        <begin position="53"/>
        <end position="97"/>
    </location>
</feature>
<keyword evidence="2" id="KW-0472">Membrane</keyword>
<dbReference type="PROSITE" id="PS50052">
    <property type="entry name" value="GUANYLATE_KINASE_2"/>
    <property type="match status" value="1"/>
</dbReference>
<dbReference type="SUPFAM" id="SSF52540">
    <property type="entry name" value="P-loop containing nucleoside triphosphate hydrolases"/>
    <property type="match status" value="1"/>
</dbReference>